<accession>A0A6J5ZUR0</accession>
<name>A0A6J5ZUR0_9ZZZZ</name>
<evidence type="ECO:0000256" key="2">
    <source>
        <dbReference type="SAM" id="Phobius"/>
    </source>
</evidence>
<evidence type="ECO:0000256" key="1">
    <source>
        <dbReference type="SAM" id="MobiDB-lite"/>
    </source>
</evidence>
<feature type="region of interest" description="Disordered" evidence="1">
    <location>
        <begin position="1"/>
        <end position="35"/>
    </location>
</feature>
<protein>
    <submittedName>
        <fullName evidence="3">Unannotated protein</fullName>
    </submittedName>
</protein>
<feature type="transmembrane region" description="Helical" evidence="2">
    <location>
        <begin position="122"/>
        <end position="139"/>
    </location>
</feature>
<feature type="transmembrane region" description="Helical" evidence="2">
    <location>
        <begin position="199"/>
        <end position="223"/>
    </location>
</feature>
<keyword evidence="2" id="KW-0812">Transmembrane</keyword>
<reference evidence="3" key="1">
    <citation type="submission" date="2020-05" db="EMBL/GenBank/DDBJ databases">
        <authorList>
            <person name="Chiriac C."/>
            <person name="Salcher M."/>
            <person name="Ghai R."/>
            <person name="Kavagutti S V."/>
        </authorList>
    </citation>
    <scope>NUCLEOTIDE SEQUENCE</scope>
</reference>
<feature type="transmembrane region" description="Helical" evidence="2">
    <location>
        <begin position="346"/>
        <end position="366"/>
    </location>
</feature>
<feature type="transmembrane region" description="Helical" evidence="2">
    <location>
        <begin position="294"/>
        <end position="312"/>
    </location>
</feature>
<gene>
    <name evidence="3" type="ORF">UFOPK3547_01260</name>
</gene>
<dbReference type="AlphaFoldDB" id="A0A6J5ZUR0"/>
<feature type="transmembrane region" description="Helical" evidence="2">
    <location>
        <begin position="171"/>
        <end position="187"/>
    </location>
</feature>
<proteinExistence type="predicted"/>
<dbReference type="EMBL" id="CAESAN010000113">
    <property type="protein sequence ID" value="CAB4346131.1"/>
    <property type="molecule type" value="Genomic_DNA"/>
</dbReference>
<keyword evidence="2" id="KW-0472">Membrane</keyword>
<evidence type="ECO:0000313" key="3">
    <source>
        <dbReference type="EMBL" id="CAB4346131.1"/>
    </source>
</evidence>
<feature type="transmembrane region" description="Helical" evidence="2">
    <location>
        <begin position="319"/>
        <end position="340"/>
    </location>
</feature>
<feature type="transmembrane region" description="Helical" evidence="2">
    <location>
        <begin position="96"/>
        <end position="115"/>
    </location>
</feature>
<feature type="transmembrane region" description="Helical" evidence="2">
    <location>
        <begin position="50"/>
        <end position="70"/>
    </location>
</feature>
<keyword evidence="2" id="KW-1133">Transmembrane helix</keyword>
<feature type="transmembrane region" description="Helical" evidence="2">
    <location>
        <begin position="373"/>
        <end position="391"/>
    </location>
</feature>
<sequence>MKVGDHRGRSAAPVRSIRKVPGTPRTATAPALTTAPTSTTTRIAALPWPAILLGVLTITVIVGTVVFPSYTTYDATYSLLWGREILHGEMPSFANYRAPTEHPLGLVFGMFFALFGRAGDRLMLLATLGSFIVMVMGLYRLGREAFTKLVGVVAAIIICTRFDFPFLAARGYIDIPYLALLLWAASMESARTRRGTPVLVLLTLAGLLRPEAWILAGLYWLWLFPALSWGERIRTALIVASAPIIWSGVDYIVTGDPLFSQNHTTTVSEELGRQKGIAEIPAQTLLFMTQLVKLPVVVAGVIGTVLACVLAPRRSRVPLALLVIGLATFLLLSVGGFSVINRYLLLPAVLLMLFAAFTAGGFTILVPGRMRTIWASAAALGVLFVVVWTVLRVDLTQLTSELRYRGTSVEALTSLLDEPAVRAGAKCGPVLTSNHRMIPSVRWIMDLPADQVIARSDVEAASKVKYGLVLLAAGRAAFLRGGLDPEHPTAADALRNLPPVGYQPIASNDLYSVYGRCR</sequence>
<organism evidence="3">
    <name type="scientific">freshwater metagenome</name>
    <dbReference type="NCBI Taxonomy" id="449393"/>
    <lineage>
        <taxon>unclassified sequences</taxon>
        <taxon>metagenomes</taxon>
        <taxon>ecological metagenomes</taxon>
    </lineage>
</organism>
<feature type="compositionally biased region" description="Low complexity" evidence="1">
    <location>
        <begin position="23"/>
        <end position="35"/>
    </location>
</feature>